<feature type="compositionally biased region" description="Low complexity" evidence="1">
    <location>
        <begin position="23"/>
        <end position="34"/>
    </location>
</feature>
<gene>
    <name evidence="2" type="ORF">PCASD_19662</name>
</gene>
<dbReference type="EMBL" id="PGCI01000468">
    <property type="protein sequence ID" value="PLW26369.1"/>
    <property type="molecule type" value="Genomic_DNA"/>
</dbReference>
<feature type="compositionally biased region" description="Polar residues" evidence="1">
    <location>
        <begin position="118"/>
        <end position="128"/>
    </location>
</feature>
<feature type="compositionally biased region" description="Basic and acidic residues" evidence="1">
    <location>
        <begin position="71"/>
        <end position="91"/>
    </location>
</feature>
<evidence type="ECO:0000256" key="1">
    <source>
        <dbReference type="SAM" id="MobiDB-lite"/>
    </source>
</evidence>
<protein>
    <submittedName>
        <fullName evidence="2">Uncharacterized protein</fullName>
    </submittedName>
</protein>
<dbReference type="Proteomes" id="UP000235392">
    <property type="component" value="Unassembled WGS sequence"/>
</dbReference>
<reference evidence="2 3" key="1">
    <citation type="submission" date="2017-11" db="EMBL/GenBank/DDBJ databases">
        <title>De novo assembly and phasing of dikaryotic genomes from two isolates of Puccinia coronata f. sp. avenae, the causal agent of oat crown rust.</title>
        <authorList>
            <person name="Miller M.E."/>
            <person name="Zhang Y."/>
            <person name="Omidvar V."/>
            <person name="Sperschneider J."/>
            <person name="Schwessinger B."/>
            <person name="Raley C."/>
            <person name="Palmer J.M."/>
            <person name="Garnica D."/>
            <person name="Upadhyaya N."/>
            <person name="Rathjen J."/>
            <person name="Taylor J.M."/>
            <person name="Park R.F."/>
            <person name="Dodds P.N."/>
            <person name="Hirsch C.D."/>
            <person name="Kianian S.F."/>
            <person name="Figueroa M."/>
        </authorList>
    </citation>
    <scope>NUCLEOTIDE SEQUENCE [LARGE SCALE GENOMIC DNA]</scope>
    <source>
        <strain evidence="2">12SD80</strain>
    </source>
</reference>
<organism evidence="2 3">
    <name type="scientific">Puccinia coronata f. sp. avenae</name>
    <dbReference type="NCBI Taxonomy" id="200324"/>
    <lineage>
        <taxon>Eukaryota</taxon>
        <taxon>Fungi</taxon>
        <taxon>Dikarya</taxon>
        <taxon>Basidiomycota</taxon>
        <taxon>Pucciniomycotina</taxon>
        <taxon>Pucciniomycetes</taxon>
        <taxon>Pucciniales</taxon>
        <taxon>Pucciniaceae</taxon>
        <taxon>Puccinia</taxon>
    </lineage>
</organism>
<feature type="compositionally biased region" description="Polar residues" evidence="1">
    <location>
        <begin position="139"/>
        <end position="157"/>
    </location>
</feature>
<sequence>MLDSRYPPAGDTSLEPSAPPDTDPANTPAAEPNPGLMTKPTPLPIVGIPLRSPLPNGEGVNPHPTPPQETDSAKESSIGDHSECIHGDHPPRPQNSSSNAVTRARSALPPPSPRRLRNQSSLGLQNGGSPYVLIPPLSRLNQRTSSRNNVQDTSSPNLYPDDFETPPPSPSSREPPPPYEQVVPNPHHLAPTLHRHPTLEQAQQPPQREAHRQAHINKRHISRHHTGHQTSGRWSAPFIQEQQAWPCQYRAPCLCPGASGFAFWRPQTLAKAN</sequence>
<evidence type="ECO:0000313" key="3">
    <source>
        <dbReference type="Proteomes" id="UP000235392"/>
    </source>
</evidence>
<dbReference type="AlphaFoldDB" id="A0A2N5TLI3"/>
<feature type="compositionally biased region" description="Pro residues" evidence="1">
    <location>
        <begin position="165"/>
        <end position="179"/>
    </location>
</feature>
<comment type="caution">
    <text evidence="2">The sequence shown here is derived from an EMBL/GenBank/DDBJ whole genome shotgun (WGS) entry which is preliminary data.</text>
</comment>
<proteinExistence type="predicted"/>
<accession>A0A2N5TLI3</accession>
<feature type="region of interest" description="Disordered" evidence="1">
    <location>
        <begin position="1"/>
        <end position="192"/>
    </location>
</feature>
<evidence type="ECO:0000313" key="2">
    <source>
        <dbReference type="EMBL" id="PLW26369.1"/>
    </source>
</evidence>
<name>A0A2N5TLI3_9BASI</name>